<evidence type="ECO:0000256" key="1">
    <source>
        <dbReference type="SAM" id="MobiDB-lite"/>
    </source>
</evidence>
<evidence type="ECO:0000313" key="3">
    <source>
        <dbReference type="WBParaSite" id="Pan_g10535.t1"/>
    </source>
</evidence>
<reference evidence="3" key="2">
    <citation type="submission" date="2020-10" db="UniProtKB">
        <authorList>
            <consortium name="WormBaseParasite"/>
        </authorList>
    </citation>
    <scope>IDENTIFICATION</scope>
</reference>
<dbReference type="WBParaSite" id="Pan_g10535.t1">
    <property type="protein sequence ID" value="Pan_g10535.t1"/>
    <property type="gene ID" value="Pan_g10535"/>
</dbReference>
<keyword evidence="2" id="KW-1185">Reference proteome</keyword>
<feature type="compositionally biased region" description="Basic and acidic residues" evidence="1">
    <location>
        <begin position="1"/>
        <end position="19"/>
    </location>
</feature>
<organism evidence="2 3">
    <name type="scientific">Panagrellus redivivus</name>
    <name type="common">Microworm</name>
    <dbReference type="NCBI Taxonomy" id="6233"/>
    <lineage>
        <taxon>Eukaryota</taxon>
        <taxon>Metazoa</taxon>
        <taxon>Ecdysozoa</taxon>
        <taxon>Nematoda</taxon>
        <taxon>Chromadorea</taxon>
        <taxon>Rhabditida</taxon>
        <taxon>Tylenchina</taxon>
        <taxon>Panagrolaimomorpha</taxon>
        <taxon>Panagrolaimoidea</taxon>
        <taxon>Panagrolaimidae</taxon>
        <taxon>Panagrellus</taxon>
    </lineage>
</organism>
<sequence>MDVPLRKDRRSECAMKGEEEPADMSSPVRLAMPYAPALRGHPPRCQIGQLCSRTNYSTMTQEFESATVNNNPRQQPAGVCKAADGTVRRADLAAADGSGIGQKHLNGSGADGHSDWSYYGGFDKAAN</sequence>
<dbReference type="Proteomes" id="UP000492821">
    <property type="component" value="Unassembled WGS sequence"/>
</dbReference>
<protein>
    <submittedName>
        <fullName evidence="3">Uncharacterized protein</fullName>
    </submittedName>
</protein>
<dbReference type="AlphaFoldDB" id="A0A7E4ZQ63"/>
<evidence type="ECO:0000313" key="2">
    <source>
        <dbReference type="Proteomes" id="UP000492821"/>
    </source>
</evidence>
<name>A0A7E4ZQ63_PANRE</name>
<proteinExistence type="predicted"/>
<feature type="region of interest" description="Disordered" evidence="1">
    <location>
        <begin position="1"/>
        <end position="28"/>
    </location>
</feature>
<reference evidence="2" key="1">
    <citation type="journal article" date="2013" name="Genetics">
        <title>The draft genome and transcriptome of Panagrellus redivivus are shaped by the harsh demands of a free-living lifestyle.</title>
        <authorList>
            <person name="Srinivasan J."/>
            <person name="Dillman A.R."/>
            <person name="Macchietto M.G."/>
            <person name="Heikkinen L."/>
            <person name="Lakso M."/>
            <person name="Fracchia K.M."/>
            <person name="Antoshechkin I."/>
            <person name="Mortazavi A."/>
            <person name="Wong G."/>
            <person name="Sternberg P.W."/>
        </authorList>
    </citation>
    <scope>NUCLEOTIDE SEQUENCE [LARGE SCALE GENOMIC DNA]</scope>
    <source>
        <strain evidence="2">MT8872</strain>
    </source>
</reference>
<accession>A0A7E4ZQ63</accession>